<name>A0ACB7TEN2_HYAAI</name>
<dbReference type="EMBL" id="CM023481">
    <property type="protein sequence ID" value="KAH6945428.1"/>
    <property type="molecule type" value="Genomic_DNA"/>
</dbReference>
<reference evidence="1" key="1">
    <citation type="submission" date="2020-05" db="EMBL/GenBank/DDBJ databases">
        <title>Large-scale comparative analyses of tick genomes elucidate their genetic diversity and vector capacities.</title>
        <authorList>
            <person name="Jia N."/>
            <person name="Wang J."/>
            <person name="Shi W."/>
            <person name="Du L."/>
            <person name="Sun Y."/>
            <person name="Zhan W."/>
            <person name="Jiang J."/>
            <person name="Wang Q."/>
            <person name="Zhang B."/>
            <person name="Ji P."/>
            <person name="Sakyi L.B."/>
            <person name="Cui X."/>
            <person name="Yuan T."/>
            <person name="Jiang B."/>
            <person name="Yang W."/>
            <person name="Lam T.T.-Y."/>
            <person name="Chang Q."/>
            <person name="Ding S."/>
            <person name="Wang X."/>
            <person name="Zhu J."/>
            <person name="Ruan X."/>
            <person name="Zhao L."/>
            <person name="Wei J."/>
            <person name="Que T."/>
            <person name="Du C."/>
            <person name="Cheng J."/>
            <person name="Dai P."/>
            <person name="Han X."/>
            <person name="Huang E."/>
            <person name="Gao Y."/>
            <person name="Liu J."/>
            <person name="Shao H."/>
            <person name="Ye R."/>
            <person name="Li L."/>
            <person name="Wei W."/>
            <person name="Wang X."/>
            <person name="Wang C."/>
            <person name="Yang T."/>
            <person name="Huo Q."/>
            <person name="Li W."/>
            <person name="Guo W."/>
            <person name="Chen H."/>
            <person name="Zhou L."/>
            <person name="Ni X."/>
            <person name="Tian J."/>
            <person name="Zhou Y."/>
            <person name="Sheng Y."/>
            <person name="Liu T."/>
            <person name="Pan Y."/>
            <person name="Xia L."/>
            <person name="Li J."/>
            <person name="Zhao F."/>
            <person name="Cao W."/>
        </authorList>
    </citation>
    <scope>NUCLEOTIDE SEQUENCE</scope>
    <source>
        <strain evidence="1">Hyas-2018</strain>
    </source>
</reference>
<sequence>MARRADDANSTPNIINALRSVEDYMEHYSKSSDELLFQGRLEEAGDSLARVEAPCPMATHR</sequence>
<accession>A0ACB7TEN2</accession>
<organism evidence="1 2">
    <name type="scientific">Hyalomma asiaticum</name>
    <name type="common">Tick</name>
    <dbReference type="NCBI Taxonomy" id="266040"/>
    <lineage>
        <taxon>Eukaryota</taxon>
        <taxon>Metazoa</taxon>
        <taxon>Ecdysozoa</taxon>
        <taxon>Arthropoda</taxon>
        <taxon>Chelicerata</taxon>
        <taxon>Arachnida</taxon>
        <taxon>Acari</taxon>
        <taxon>Parasitiformes</taxon>
        <taxon>Ixodida</taxon>
        <taxon>Ixodoidea</taxon>
        <taxon>Ixodidae</taxon>
        <taxon>Hyalomminae</taxon>
        <taxon>Hyalomma</taxon>
    </lineage>
</organism>
<dbReference type="Proteomes" id="UP000821845">
    <property type="component" value="Chromosome 1"/>
</dbReference>
<gene>
    <name evidence="1" type="ORF">HPB50_008398</name>
</gene>
<protein>
    <submittedName>
        <fullName evidence="1">Uncharacterized protein</fullName>
    </submittedName>
</protein>
<keyword evidence="2" id="KW-1185">Reference proteome</keyword>
<evidence type="ECO:0000313" key="1">
    <source>
        <dbReference type="EMBL" id="KAH6945428.1"/>
    </source>
</evidence>
<evidence type="ECO:0000313" key="2">
    <source>
        <dbReference type="Proteomes" id="UP000821845"/>
    </source>
</evidence>
<proteinExistence type="predicted"/>
<comment type="caution">
    <text evidence="1">The sequence shown here is derived from an EMBL/GenBank/DDBJ whole genome shotgun (WGS) entry which is preliminary data.</text>
</comment>